<evidence type="ECO:0000313" key="2">
    <source>
        <dbReference type="Proteomes" id="UP000681991"/>
    </source>
</evidence>
<dbReference type="Proteomes" id="UP000681991">
    <property type="component" value="Segment"/>
</dbReference>
<organism evidence="1 2">
    <name type="scientific">ssRNA phage SRR7976357_3</name>
    <dbReference type="NCBI Taxonomy" id="2786743"/>
    <lineage>
        <taxon>Viruses</taxon>
        <taxon>Riboviria</taxon>
        <taxon>Orthornavirae</taxon>
        <taxon>Lenarviricota</taxon>
        <taxon>Leviviricetes</taxon>
        <taxon>Norzivirales</taxon>
        <taxon>Atkinsviridae</taxon>
        <taxon>Ichonovirus</taxon>
        <taxon>Ichonovirus limivicinum</taxon>
    </lineage>
</organism>
<reference evidence="1" key="1">
    <citation type="submission" date="2020-09" db="EMBL/GenBank/DDBJ databases">
        <title>Leviviricetes taxonomy.</title>
        <authorList>
            <person name="Stockdale S.R."/>
            <person name="Callanan J."/>
            <person name="Adriaenssens E.M."/>
            <person name="Kuhn J.H."/>
            <person name="Rumnieks J."/>
            <person name="Shkoporov A."/>
            <person name="Draper L.A."/>
            <person name="Ross P."/>
            <person name="Hill C."/>
        </authorList>
    </citation>
    <scope>NUCLEOTIDE SEQUENCE</scope>
</reference>
<sequence>MTAGQRFLARLCEVLGDYNTPDDLASYEALVADSYWEIFHEYERQVVGETLFDYPS</sequence>
<accession>A0A8S5L0Z6</accession>
<dbReference type="EMBL" id="BK013768">
    <property type="protein sequence ID" value="DAD51256.1"/>
    <property type="molecule type" value="Genomic_RNA"/>
</dbReference>
<protein>
    <submittedName>
        <fullName evidence="1">Uncharacterized protein</fullName>
    </submittedName>
</protein>
<proteinExistence type="predicted"/>
<keyword evidence="2" id="KW-1185">Reference proteome</keyword>
<gene>
    <name evidence="1" type="primary">SRR7976357_3_3</name>
</gene>
<dbReference type="KEGG" id="vg:80396988"/>
<dbReference type="RefSeq" id="YP_010768796.1">
    <property type="nucleotide sequence ID" value="NC_073792.1"/>
</dbReference>
<evidence type="ECO:0000313" key="1">
    <source>
        <dbReference type="EMBL" id="DAD51256.1"/>
    </source>
</evidence>
<name>A0A8S5L0Z6_9VIRU</name>
<dbReference type="GeneID" id="80396988"/>